<sequence>MIKIGMQNDSVQVDEENDELITAKELFETHLKVDDKIKLIFKNFNSQEYVDNLMENKLNDENENNNYKEDEINSNDLNINLVKNTNNTNDENGEEEWGDEQERIDYKKELNFLKENPLHINRWNSFLEIYDIEEAYELFLLIFPRCVNYWTKYAELKIKKKKYKEAYNIYRKCIDSNIFDLKLFTSFLYFAYHTSSIHEYISFLFEALKYVGTDIKSGYIWVELLYILIKIYNTNLLLNNDIQNLLYDPFKNINHNNQKKNENKVLIPSEQEQKIYKSYIPNKSGNNIKYIDHYTSENKLKKYYLSWLNNPTKYLDKVWKGFCSYEKTTSLNFTNSSLFTYNSQYTNSKNAYKELCMLYKELYNLKKSKLVIIPINSVKCKMENNLLYKKWMKIINFEKKNPLKLKLSLVRKRIMYVYEQALIHLQFNSDLWFSYFQFLLLNKKYDYAIRIMREAIEIYLPFDELLKLNFAYFFEKNSLINQAHFIYQLMINDITKKKKKFSLSYLYSKKVFKNLPYSYIKGKGQKKRKRKSTSQKDTNSLLCNNDGFTKKELFKEDQKLKKAKRIDSEIENIEENNDNIKLNEIPFMVDEYIKKRFNQSDYERIDERKKYFVNYINVDKNKKRDFVYTHFLNFIKRNYDESIWRYYVGIILNEKKCSQYMYYYCANMERKLLNNEKRATYIMNEGYEKYFKKKKFILYYINFLLEKGSIDKIRCLVYKFIHNIYSDFYKEYDKKYGGNSNINPASPLGIDNSGSKKDGKPKMTQNEFNQFESRYLKLLKKINKSCEQIWNLLTQLEILYGDIQHINKVYETKLKYESGYNFDENKNILLNFENISKQNEMMMLEDDSITDILCKGYLENLKKNDVDNISYKINLINSQLFAGTSFKDTFFFFHPGNSINILSMPPFKNFRNEKKKKKKKSDKEKNEGKGDKYDGKGGNTTFSINQQAYEDDSNYGDENVTRTGLYKNAGKYRRMIKNEPNMVSSNGKKHCLNLKKKKNLYNKNNQVNTTYDSFNFLDADYYTKKKKKKKSNNNNNNNTNDNIADGTGELSKNMEGNNPVNYISRPDLKMMSIYKPFENIEHLEGGKGVGTNLNNINTRVNENKYFMNKLNKGQKYEDTKLFLKREYFAMPNIINDFLSLLPKENSNLKLSDNSIDYLMISLQNLFIPKLKDFPYEPIPVKDIIKLKEELDS</sequence>
<feature type="region of interest" description="Disordered" evidence="5">
    <location>
        <begin position="1026"/>
        <end position="1052"/>
    </location>
</feature>
<dbReference type="InterPro" id="IPR003107">
    <property type="entry name" value="HAT"/>
</dbReference>
<dbReference type="InterPro" id="IPR008847">
    <property type="entry name" value="Suf"/>
</dbReference>
<dbReference type="GO" id="GO:0031124">
    <property type="term" value="P:mRNA 3'-end processing"/>
    <property type="evidence" value="ECO:0007669"/>
    <property type="project" value="InterPro"/>
</dbReference>
<keyword evidence="4" id="KW-0175">Coiled coil</keyword>
<dbReference type="Proteomes" id="UP000220214">
    <property type="component" value="Chromosome 12"/>
</dbReference>
<dbReference type="EMBL" id="LT614638">
    <property type="protein sequence ID" value="SCN27455.1"/>
    <property type="molecule type" value="Genomic_DNA"/>
</dbReference>
<protein>
    <recommendedName>
        <fullName evidence="6">Suppressor of forked domain-containing protein</fullName>
    </recommendedName>
</protein>
<comment type="subcellular location">
    <subcellularLocation>
        <location evidence="1">Nucleus</location>
    </subcellularLocation>
</comment>
<evidence type="ECO:0000259" key="6">
    <source>
        <dbReference type="Pfam" id="PF05843"/>
    </source>
</evidence>
<gene>
    <name evidence="7" type="ORF">PBNK65E_000344800</name>
</gene>
<dbReference type="PANTHER" id="PTHR19980">
    <property type="entry name" value="RNA CLEAVAGE STIMULATION FACTOR"/>
    <property type="match status" value="1"/>
</dbReference>
<feature type="domain" description="Suppressor of forked" evidence="6">
    <location>
        <begin position="273"/>
        <end position="811"/>
    </location>
</feature>
<dbReference type="InterPro" id="IPR045243">
    <property type="entry name" value="Rna14-like"/>
</dbReference>
<organism evidence="7 8">
    <name type="scientific">Plasmodium berghei</name>
    <dbReference type="NCBI Taxonomy" id="5821"/>
    <lineage>
        <taxon>Eukaryota</taxon>
        <taxon>Sar</taxon>
        <taxon>Alveolata</taxon>
        <taxon>Apicomplexa</taxon>
        <taxon>Aconoidasida</taxon>
        <taxon>Haemosporida</taxon>
        <taxon>Plasmodiidae</taxon>
        <taxon>Plasmodium</taxon>
        <taxon>Plasmodium (Vinckeia)</taxon>
    </lineage>
</organism>
<evidence type="ECO:0000313" key="8">
    <source>
        <dbReference type="Proteomes" id="UP000220214"/>
    </source>
</evidence>
<accession>A0A1D3Q4P8</accession>
<name>A0A1D3Q4P8_PLABE</name>
<keyword evidence="2" id="KW-0677">Repeat</keyword>
<dbReference type="SUPFAM" id="SSF48452">
    <property type="entry name" value="TPR-like"/>
    <property type="match status" value="3"/>
</dbReference>
<dbReference type="Pfam" id="PF05843">
    <property type="entry name" value="Suf"/>
    <property type="match status" value="1"/>
</dbReference>
<dbReference type="GO" id="GO:0005634">
    <property type="term" value="C:nucleus"/>
    <property type="evidence" value="ECO:0007669"/>
    <property type="project" value="UniProtKB-SubCell"/>
</dbReference>
<feature type="coiled-coil region" evidence="4">
    <location>
        <begin position="556"/>
        <end position="583"/>
    </location>
</feature>
<dbReference type="AlphaFoldDB" id="A0A1D3Q4P8"/>
<dbReference type="Gene3D" id="1.25.40.10">
    <property type="entry name" value="Tetratricopeptide repeat domain"/>
    <property type="match status" value="2"/>
</dbReference>
<dbReference type="SMART" id="SM00386">
    <property type="entry name" value="HAT"/>
    <property type="match status" value="5"/>
</dbReference>
<evidence type="ECO:0000256" key="3">
    <source>
        <dbReference type="ARBA" id="ARBA00023242"/>
    </source>
</evidence>
<feature type="region of interest" description="Disordered" evidence="5">
    <location>
        <begin position="910"/>
        <end position="939"/>
    </location>
</feature>
<evidence type="ECO:0000256" key="1">
    <source>
        <dbReference type="ARBA" id="ARBA00004123"/>
    </source>
</evidence>
<reference evidence="7 8" key="1">
    <citation type="submission" date="2016-05" db="EMBL/GenBank/DDBJ databases">
        <authorList>
            <consortium name="Pathogen Informatics"/>
        </authorList>
    </citation>
    <scope>NUCLEOTIDE SEQUENCE [LARGE SCALE GENOMIC DNA]</scope>
    <source>
        <strain evidence="7 8">NK65e</strain>
    </source>
</reference>
<evidence type="ECO:0000256" key="4">
    <source>
        <dbReference type="SAM" id="Coils"/>
    </source>
</evidence>
<feature type="compositionally biased region" description="Basic and acidic residues" evidence="5">
    <location>
        <begin position="921"/>
        <end position="935"/>
    </location>
</feature>
<evidence type="ECO:0000256" key="5">
    <source>
        <dbReference type="SAM" id="MobiDB-lite"/>
    </source>
</evidence>
<evidence type="ECO:0000256" key="2">
    <source>
        <dbReference type="ARBA" id="ARBA00022737"/>
    </source>
</evidence>
<evidence type="ECO:0000313" key="7">
    <source>
        <dbReference type="EMBL" id="SCN27455.1"/>
    </source>
</evidence>
<feature type="compositionally biased region" description="Low complexity" evidence="5">
    <location>
        <begin position="1032"/>
        <end position="1042"/>
    </location>
</feature>
<dbReference type="InterPro" id="IPR011990">
    <property type="entry name" value="TPR-like_helical_dom_sf"/>
</dbReference>
<keyword evidence="3" id="KW-0539">Nucleus</keyword>
<proteinExistence type="predicted"/>
<dbReference type="GO" id="GO:0003729">
    <property type="term" value="F:mRNA binding"/>
    <property type="evidence" value="ECO:0007669"/>
    <property type="project" value="TreeGrafter"/>
</dbReference>
<dbReference type="VEuPathDB" id="PlasmoDB:PBANKA_1241300"/>
<dbReference type="Pfam" id="PF23240">
    <property type="entry name" value="HAT_PRP39_N"/>
    <property type="match status" value="1"/>
</dbReference>
<dbReference type="PANTHER" id="PTHR19980:SF0">
    <property type="entry name" value="CLEAVAGE STIMULATION FACTOR SUBUNIT 3"/>
    <property type="match status" value="1"/>
</dbReference>